<organism evidence="4">
    <name type="scientific">uncultured Thermomicrobiales bacterium</name>
    <dbReference type="NCBI Taxonomy" id="1645740"/>
    <lineage>
        <taxon>Bacteria</taxon>
        <taxon>Pseudomonadati</taxon>
        <taxon>Thermomicrobiota</taxon>
        <taxon>Thermomicrobia</taxon>
        <taxon>Thermomicrobiales</taxon>
        <taxon>environmental samples</taxon>
    </lineage>
</organism>
<dbReference type="Gene3D" id="1.10.287.70">
    <property type="match status" value="1"/>
</dbReference>
<evidence type="ECO:0000256" key="1">
    <source>
        <dbReference type="SAM" id="MobiDB-lite"/>
    </source>
</evidence>
<feature type="region of interest" description="Disordered" evidence="1">
    <location>
        <begin position="358"/>
        <end position="380"/>
    </location>
</feature>
<proteinExistence type="predicted"/>
<gene>
    <name evidence="4" type="ORF">AVDCRST_MAG49-3844</name>
</gene>
<protein>
    <recommendedName>
        <fullName evidence="3">Potassium channel domain-containing protein</fullName>
    </recommendedName>
</protein>
<dbReference type="SUPFAM" id="SSF81324">
    <property type="entry name" value="Voltage-gated potassium channels"/>
    <property type="match status" value="1"/>
</dbReference>
<evidence type="ECO:0000259" key="3">
    <source>
        <dbReference type="Pfam" id="PF07885"/>
    </source>
</evidence>
<keyword evidence="2" id="KW-1133">Transmembrane helix</keyword>
<reference evidence="4" key="1">
    <citation type="submission" date="2020-02" db="EMBL/GenBank/DDBJ databases">
        <authorList>
            <person name="Meier V. D."/>
        </authorList>
    </citation>
    <scope>NUCLEOTIDE SEQUENCE</scope>
    <source>
        <strain evidence="4">AVDCRST_MAG49</strain>
    </source>
</reference>
<keyword evidence="2" id="KW-0472">Membrane</keyword>
<keyword evidence="2" id="KW-0812">Transmembrane</keyword>
<evidence type="ECO:0000256" key="2">
    <source>
        <dbReference type="SAM" id="Phobius"/>
    </source>
</evidence>
<sequence length="427" mass="46061">MRVLDVGSVLLGVVVLALVQADIVSTVLHPQAEGVLSGRVQRLGWAGFRVAARAMPRWSWGRRLLSWGFPLLVAGLIAFWLLGLLVGFALLYLPWVEDPAWFVVPDNVASAPVEALYFSGVTLLTIGYGEIHPVGLPFRTLAMLEAASGVLTVSLSVAYLLAVYPQVARQQAVAVALNAEVAGQTSGLPMLRRYLLTGRERDLSMRLRELALSLLDLTEAHMTHPVLYYVRPRRMEHSLLRVLVTAQGLIGALRYGLSPDEHADVVRDPQLLLLEEVFQRSLARLTAVTHGRVVPVDDAAERRALAAEFREVCAGLDALGFVSSRRVASVPVAPLVAALHQETAVGLGFGEVIGDGFASAEAPPTSGGERTGGDLDARQDPALDESADSAVAAYVEFRLATDPHLVAYAATRAYDLRQVRNGEHGHV</sequence>
<dbReference type="InterPro" id="IPR013099">
    <property type="entry name" value="K_chnl_dom"/>
</dbReference>
<evidence type="ECO:0000313" key="4">
    <source>
        <dbReference type="EMBL" id="CAA9573038.1"/>
    </source>
</evidence>
<accession>A0A6J4VE77</accession>
<feature type="transmembrane region" description="Helical" evidence="2">
    <location>
        <begin position="67"/>
        <end position="96"/>
    </location>
</feature>
<feature type="transmembrane region" description="Helical" evidence="2">
    <location>
        <begin position="108"/>
        <end position="129"/>
    </location>
</feature>
<feature type="domain" description="Potassium channel" evidence="3">
    <location>
        <begin position="110"/>
        <end position="162"/>
    </location>
</feature>
<name>A0A6J4VE77_9BACT</name>
<feature type="transmembrane region" description="Helical" evidence="2">
    <location>
        <begin position="141"/>
        <end position="162"/>
    </location>
</feature>
<dbReference type="Pfam" id="PF07885">
    <property type="entry name" value="Ion_trans_2"/>
    <property type="match status" value="1"/>
</dbReference>
<dbReference type="AlphaFoldDB" id="A0A6J4VE77"/>
<feature type="compositionally biased region" description="Basic and acidic residues" evidence="1">
    <location>
        <begin position="371"/>
        <end position="380"/>
    </location>
</feature>
<dbReference type="EMBL" id="CADCWG010000270">
    <property type="protein sequence ID" value="CAA9573038.1"/>
    <property type="molecule type" value="Genomic_DNA"/>
</dbReference>